<dbReference type="GO" id="GO:0004497">
    <property type="term" value="F:monooxygenase activity"/>
    <property type="evidence" value="ECO:0007669"/>
    <property type="project" value="TreeGrafter"/>
</dbReference>
<name>A0A0M8MEB8_9MICO</name>
<dbReference type="OrthoDB" id="9808049at2"/>
<protein>
    <submittedName>
        <fullName evidence="2">Pyridine nucleotide-disulfide oxidoreductase</fullName>
    </submittedName>
</protein>
<dbReference type="GO" id="GO:0050660">
    <property type="term" value="F:flavin adenine dinucleotide binding"/>
    <property type="evidence" value="ECO:0007669"/>
    <property type="project" value="TreeGrafter"/>
</dbReference>
<dbReference type="PANTHER" id="PTHR43539:SF78">
    <property type="entry name" value="FLAVIN-CONTAINING MONOOXYGENASE"/>
    <property type="match status" value="1"/>
</dbReference>
<dbReference type="SUPFAM" id="SSF51905">
    <property type="entry name" value="FAD/NAD(P)-binding domain"/>
    <property type="match status" value="2"/>
</dbReference>
<dbReference type="Gene3D" id="3.50.50.60">
    <property type="entry name" value="FAD/NAD(P)-binding domain"/>
    <property type="match status" value="1"/>
</dbReference>
<dbReference type="Pfam" id="PF13738">
    <property type="entry name" value="Pyr_redox_3"/>
    <property type="match status" value="1"/>
</dbReference>
<sequence>MPASLARRRAIIVGAGQSGLAVAAALSAEGLQPQQDFVVIDAAAPGQRSWSSRWHSMVLLSDARHSALPARRHPGDQRLHPRVDEMVGYLKVVEAAIGVETAWGVHVTGVERRGDGSTLHLSTSVGEVQTRNIVCATGAAAYPRLPKWSTALSVPGVAIHSSSYQYPRQIPTRDVLVIGGGNSGLQIARELAGSHAVTLAARTRRAHRPLVSYPSAAGRHRPLFGGELRPEPVFGDSYERLQQAGVRMAPAVTHARGGAVTFADGTTASPGSVIFATGYLPGDDWFPDEARIRGPRRTTTPLPGLFVAGFPQYSRRGVDTIAGVSADAAAIAHHIINRP</sequence>
<dbReference type="KEGG" id="mcw:A8L33_14405"/>
<comment type="caution">
    <text evidence="2">The sequence shown here is derived from an EMBL/GenBank/DDBJ whole genome shotgun (WGS) entry which is preliminary data.</text>
</comment>
<dbReference type="InterPro" id="IPR036188">
    <property type="entry name" value="FAD/NAD-bd_sf"/>
</dbReference>
<evidence type="ECO:0000313" key="3">
    <source>
        <dbReference type="Proteomes" id="UP000037737"/>
    </source>
</evidence>
<dbReference type="EMBL" id="LAVO01000022">
    <property type="protein sequence ID" value="KOS09708.1"/>
    <property type="molecule type" value="Genomic_DNA"/>
</dbReference>
<dbReference type="PATRIC" id="fig|84292.3.peg.2930"/>
<dbReference type="PANTHER" id="PTHR43539">
    <property type="entry name" value="FLAVIN-BINDING MONOOXYGENASE-LIKE PROTEIN (AFU_ORTHOLOGUE AFUA_4G09220)"/>
    <property type="match status" value="1"/>
</dbReference>
<dbReference type="AlphaFoldDB" id="A0A0M8MEB8"/>
<dbReference type="InterPro" id="IPR050982">
    <property type="entry name" value="Auxin_biosynth/cation_transpt"/>
</dbReference>
<gene>
    <name evidence="2" type="ORF">XI38_14370</name>
</gene>
<evidence type="ECO:0000313" key="2">
    <source>
        <dbReference type="EMBL" id="KOS09708.1"/>
    </source>
</evidence>
<accession>A0A0M8MEB8</accession>
<dbReference type="Proteomes" id="UP000037737">
    <property type="component" value="Unassembled WGS sequence"/>
</dbReference>
<dbReference type="PRINTS" id="PR00368">
    <property type="entry name" value="FADPNR"/>
</dbReference>
<reference evidence="2" key="1">
    <citation type="submission" date="2015-04" db="EMBL/GenBank/DDBJ databases">
        <title>Complete genome sequence of Microbacterium chocolatum SIT 101, a bacterium enantioselectively hydrolyzing mesomeric diesters.</title>
        <authorList>
            <person name="Li X."/>
            <person name="Xu Y."/>
        </authorList>
    </citation>
    <scope>NUCLEOTIDE SEQUENCE [LARGE SCALE GENOMIC DNA]</scope>
    <source>
        <strain evidence="2">SIT 101</strain>
    </source>
</reference>
<evidence type="ECO:0000256" key="1">
    <source>
        <dbReference type="ARBA" id="ARBA00023002"/>
    </source>
</evidence>
<proteinExistence type="predicted"/>
<keyword evidence="3" id="KW-1185">Reference proteome</keyword>
<organism evidence="2 3">
    <name type="scientific">Microbacterium aurantiacum</name>
    <dbReference type="NCBI Taxonomy" id="162393"/>
    <lineage>
        <taxon>Bacteria</taxon>
        <taxon>Bacillati</taxon>
        <taxon>Actinomycetota</taxon>
        <taxon>Actinomycetes</taxon>
        <taxon>Micrococcales</taxon>
        <taxon>Microbacteriaceae</taxon>
        <taxon>Microbacterium</taxon>
    </lineage>
</organism>
<dbReference type="PRINTS" id="PR00469">
    <property type="entry name" value="PNDRDTASEII"/>
</dbReference>
<keyword evidence="1" id="KW-0560">Oxidoreductase</keyword>